<keyword evidence="2" id="KW-1133">Transmembrane helix</keyword>
<evidence type="ECO:0000256" key="1">
    <source>
        <dbReference type="SAM" id="MobiDB-lite"/>
    </source>
</evidence>
<feature type="transmembrane region" description="Helical" evidence="2">
    <location>
        <begin position="259"/>
        <end position="276"/>
    </location>
</feature>
<dbReference type="RefSeq" id="WP_311625830.1">
    <property type="nucleotide sequence ID" value="NZ_JAVRFE010000034.1"/>
</dbReference>
<dbReference type="PANTHER" id="PTHR36844">
    <property type="entry name" value="PROTEASE PRSW"/>
    <property type="match status" value="1"/>
</dbReference>
<dbReference type="InterPro" id="IPR026898">
    <property type="entry name" value="PrsW"/>
</dbReference>
<comment type="caution">
    <text evidence="3">The sequence shown here is derived from an EMBL/GenBank/DDBJ whole genome shotgun (WGS) entry which is preliminary data.</text>
</comment>
<dbReference type="EMBL" id="JAVRFE010000034">
    <property type="protein sequence ID" value="MDT0458760.1"/>
    <property type="molecule type" value="Genomic_DNA"/>
</dbReference>
<feature type="transmembrane region" description="Helical" evidence="2">
    <location>
        <begin position="180"/>
        <end position="200"/>
    </location>
</feature>
<proteinExistence type="predicted"/>
<feature type="transmembrane region" description="Helical" evidence="2">
    <location>
        <begin position="144"/>
        <end position="168"/>
    </location>
</feature>
<keyword evidence="3" id="KW-0645">Protease</keyword>
<keyword evidence="3" id="KW-0378">Hydrolase</keyword>
<feature type="compositionally biased region" description="Pro residues" evidence="1">
    <location>
        <begin position="1"/>
        <end position="21"/>
    </location>
</feature>
<gene>
    <name evidence="3" type="ORF">RM550_24055</name>
</gene>
<evidence type="ECO:0000313" key="4">
    <source>
        <dbReference type="Proteomes" id="UP001180551"/>
    </source>
</evidence>
<keyword evidence="3" id="KW-0482">Metalloprotease</keyword>
<feature type="transmembrane region" description="Helical" evidence="2">
    <location>
        <begin position="104"/>
        <end position="124"/>
    </location>
</feature>
<feature type="transmembrane region" description="Helical" evidence="2">
    <location>
        <begin position="71"/>
        <end position="92"/>
    </location>
</feature>
<reference evidence="3" key="1">
    <citation type="submission" date="2024-05" db="EMBL/GenBank/DDBJ databases">
        <title>30 novel species of actinomycetes from the DSMZ collection.</title>
        <authorList>
            <person name="Nouioui I."/>
        </authorList>
    </citation>
    <scope>NUCLEOTIDE SEQUENCE</scope>
    <source>
        <strain evidence="3">DSM 41527</strain>
    </source>
</reference>
<feature type="region of interest" description="Disordered" evidence="1">
    <location>
        <begin position="1"/>
        <end position="33"/>
    </location>
</feature>
<keyword evidence="2" id="KW-0472">Membrane</keyword>
<evidence type="ECO:0000256" key="2">
    <source>
        <dbReference type="SAM" id="Phobius"/>
    </source>
</evidence>
<feature type="transmembrane region" description="Helical" evidence="2">
    <location>
        <begin position="288"/>
        <end position="309"/>
    </location>
</feature>
<dbReference type="GO" id="GO:0008237">
    <property type="term" value="F:metallopeptidase activity"/>
    <property type="evidence" value="ECO:0007669"/>
    <property type="project" value="UniProtKB-KW"/>
</dbReference>
<protein>
    <submittedName>
        <fullName evidence="3">PrsW family intramembrane metalloprotease</fullName>
    </submittedName>
</protein>
<dbReference type="Proteomes" id="UP001180551">
    <property type="component" value="Unassembled WGS sequence"/>
</dbReference>
<dbReference type="PANTHER" id="PTHR36844:SF1">
    <property type="entry name" value="PROTEASE PRSW"/>
    <property type="match status" value="1"/>
</dbReference>
<keyword evidence="2" id="KW-0812">Transmembrane</keyword>
<evidence type="ECO:0000313" key="3">
    <source>
        <dbReference type="EMBL" id="MDT0458760.1"/>
    </source>
</evidence>
<organism evidence="3 4">
    <name type="scientific">Streptomyces mooreae</name>
    <dbReference type="NCBI Taxonomy" id="3075523"/>
    <lineage>
        <taxon>Bacteria</taxon>
        <taxon>Bacillati</taxon>
        <taxon>Actinomycetota</taxon>
        <taxon>Actinomycetes</taxon>
        <taxon>Kitasatosporales</taxon>
        <taxon>Streptomycetaceae</taxon>
        <taxon>Streptomyces</taxon>
    </lineage>
</organism>
<feature type="transmembrane region" description="Helical" evidence="2">
    <location>
        <begin position="40"/>
        <end position="59"/>
    </location>
</feature>
<feature type="transmembrane region" description="Helical" evidence="2">
    <location>
        <begin position="220"/>
        <end position="247"/>
    </location>
</feature>
<dbReference type="Pfam" id="PF13367">
    <property type="entry name" value="PrsW-protease"/>
    <property type="match status" value="1"/>
</dbReference>
<sequence length="432" mass="46618">MYPSQPPPHPPSAPAPPPYTPHPHQDAAAHRRRTAPWNSTTLRAVALISLLALSGVIIIGMVRQETGTEGFLVGLGLAVFPVPLLLAAFCWLDRVEPEPWRNLAFAFAWGACAAALVALLANGFATDWLAANIASASPSEAEAWGATLIAPVVEEVVKAAAVLFLYRFRRNDFDGITDGIVIAGITATGFAFTENVLYLGNAFGEDQSMGHSGLDSRTAGAFFLRIIVSPFAHPLFTILTGLAFGIAATRYPRRRAARIALALLGLVTAVLLHAIWNGASSLGDPGFLIVYGLFMVPVLLGLTWLAIWARNQELLSLRGYLAPYITAGWLTPTEPAALSSLKTRALARDIARTTHGPAAARAVTEYATVATTLSFHRRRAHLLGPAPDFFHREQHLLQHLRYYQPWGRGALVDAWVAREQSCGPGDSPCRSR</sequence>
<keyword evidence="4" id="KW-1185">Reference proteome</keyword>
<name>A0ABU2TCW3_9ACTN</name>
<accession>A0ABU2TCW3</accession>